<feature type="region of interest" description="Disordered" evidence="2">
    <location>
        <begin position="1"/>
        <end position="45"/>
    </location>
</feature>
<gene>
    <name evidence="3" type="ORF">K7X08_037236</name>
</gene>
<dbReference type="EMBL" id="JAJAGQ010000023">
    <property type="protein sequence ID" value="KAJ8528565.1"/>
    <property type="molecule type" value="Genomic_DNA"/>
</dbReference>
<keyword evidence="4" id="KW-1185">Reference proteome</keyword>
<evidence type="ECO:0000313" key="3">
    <source>
        <dbReference type="EMBL" id="KAJ8528565.1"/>
    </source>
</evidence>
<evidence type="ECO:0000313" key="4">
    <source>
        <dbReference type="Proteomes" id="UP001152561"/>
    </source>
</evidence>
<feature type="compositionally biased region" description="Low complexity" evidence="2">
    <location>
        <begin position="29"/>
        <end position="45"/>
    </location>
</feature>
<name>A0A9Q1L724_9SOLA</name>
<accession>A0A9Q1L724</accession>
<dbReference type="InterPro" id="IPR004902">
    <property type="entry name" value="Rhabdo_ncap_2"/>
</dbReference>
<proteinExistence type="predicted"/>
<reference evidence="4" key="1">
    <citation type="journal article" date="2023" name="Proc. Natl. Acad. Sci. U.S.A.">
        <title>Genomic and structural basis for evolution of tropane alkaloid biosynthesis.</title>
        <authorList>
            <person name="Wanga Y.-J."/>
            <person name="Taina T."/>
            <person name="Yua J.-Y."/>
            <person name="Lia J."/>
            <person name="Xua B."/>
            <person name="Chenc J."/>
            <person name="D'Auriad J.C."/>
            <person name="Huanga J.-P."/>
            <person name="Huanga S.-X."/>
        </authorList>
    </citation>
    <scope>NUCLEOTIDE SEQUENCE [LARGE SCALE GENOMIC DNA]</scope>
    <source>
        <strain evidence="4">cv. KIB-2019</strain>
    </source>
</reference>
<dbReference type="Pfam" id="PF03216">
    <property type="entry name" value="Rhabdo_ncap_2"/>
    <property type="match status" value="1"/>
</dbReference>
<evidence type="ECO:0000256" key="1">
    <source>
        <dbReference type="ARBA" id="ARBA00004328"/>
    </source>
</evidence>
<evidence type="ECO:0000256" key="2">
    <source>
        <dbReference type="SAM" id="MobiDB-lite"/>
    </source>
</evidence>
<sequence length="324" mass="36742">MSHNVKLVTDPNIGASGGPRWDKLKLGIPTTDNTKTKKTQPTDQTKAGDEVTMMVVNDMLKAKAKEKKEINKVQDILTPSMKMKYSVAIGVGIGRVSTLEWDDSAVKGLKGIQLDAWDYENKKEDIVSYMLTSLETLTSKFFHAARSITFICGALLRLVIKEEDNIVRAWNAICDQYRNFYQEDIYYNIIPSRQCLRAIRTVFQNRTILKNTIAAFLLAYNNLEGQDQGICKMLYELHMSYTGIHAYSLLLYCADKLKVPIHIFVAALDNHATRDALSAAINILVTYEFPQTPQNKEKASKAGAMLEYFIRRCLQSCRQKVVQH</sequence>
<organism evidence="3 4">
    <name type="scientific">Anisodus acutangulus</name>
    <dbReference type="NCBI Taxonomy" id="402998"/>
    <lineage>
        <taxon>Eukaryota</taxon>
        <taxon>Viridiplantae</taxon>
        <taxon>Streptophyta</taxon>
        <taxon>Embryophyta</taxon>
        <taxon>Tracheophyta</taxon>
        <taxon>Spermatophyta</taxon>
        <taxon>Magnoliopsida</taxon>
        <taxon>eudicotyledons</taxon>
        <taxon>Gunneridae</taxon>
        <taxon>Pentapetalae</taxon>
        <taxon>asterids</taxon>
        <taxon>lamiids</taxon>
        <taxon>Solanales</taxon>
        <taxon>Solanaceae</taxon>
        <taxon>Solanoideae</taxon>
        <taxon>Hyoscyameae</taxon>
        <taxon>Anisodus</taxon>
    </lineage>
</organism>
<comment type="subcellular location">
    <subcellularLocation>
        <location evidence="1">Virion</location>
    </subcellularLocation>
</comment>
<dbReference type="AlphaFoldDB" id="A0A9Q1L724"/>
<dbReference type="Proteomes" id="UP001152561">
    <property type="component" value="Unassembled WGS sequence"/>
</dbReference>
<dbReference type="OrthoDB" id="1710629at2759"/>
<comment type="caution">
    <text evidence="3">The sequence shown here is derived from an EMBL/GenBank/DDBJ whole genome shotgun (WGS) entry which is preliminary data.</text>
</comment>
<protein>
    <submittedName>
        <fullName evidence="3">Uncharacterized protein</fullName>
    </submittedName>
</protein>